<name>A0ABT9VN67_9BACI</name>
<sequence>MNFYITYGTVDYLNKLQKQFPQECMLFLQNEHTAVLMHETMGESVFQQPKKYEVIDKSGSIVSKKGFAVLNHIPVTDEGRPLFEYSFKERARLIENQGGFVAIRVLKPLQSDTYIILTLWEDEKSFTNWKTSQSFAKAHQKNKHLGTDSAKKNIFPSPSYVKTYYVVTEEDET</sequence>
<dbReference type="InterPro" id="IPR007138">
    <property type="entry name" value="ABM_dom"/>
</dbReference>
<proteinExistence type="predicted"/>
<dbReference type="GO" id="GO:0004497">
    <property type="term" value="F:monooxygenase activity"/>
    <property type="evidence" value="ECO:0007669"/>
    <property type="project" value="UniProtKB-KW"/>
</dbReference>
<dbReference type="Proteomes" id="UP001225646">
    <property type="component" value="Unassembled WGS sequence"/>
</dbReference>
<dbReference type="InterPro" id="IPR011008">
    <property type="entry name" value="Dimeric_a/b-barrel"/>
</dbReference>
<dbReference type="InterPro" id="IPR050404">
    <property type="entry name" value="Heme-degrading_MO"/>
</dbReference>
<organism evidence="2 3">
    <name type="scientific">Aeribacillus alveayuensis</name>
    <dbReference type="NCBI Taxonomy" id="279215"/>
    <lineage>
        <taxon>Bacteria</taxon>
        <taxon>Bacillati</taxon>
        <taxon>Bacillota</taxon>
        <taxon>Bacilli</taxon>
        <taxon>Bacillales</taxon>
        <taxon>Bacillaceae</taxon>
        <taxon>Aeribacillus</taxon>
    </lineage>
</organism>
<evidence type="ECO:0000313" key="3">
    <source>
        <dbReference type="Proteomes" id="UP001225646"/>
    </source>
</evidence>
<reference evidence="2 3" key="1">
    <citation type="submission" date="2023-07" db="EMBL/GenBank/DDBJ databases">
        <title>Genomic Encyclopedia of Type Strains, Phase IV (KMG-IV): sequencing the most valuable type-strain genomes for metagenomic binning, comparative biology and taxonomic classification.</title>
        <authorList>
            <person name="Goeker M."/>
        </authorList>
    </citation>
    <scope>NUCLEOTIDE SEQUENCE [LARGE SCALE GENOMIC DNA]</scope>
    <source>
        <strain evidence="2 3">DSM 19092</strain>
    </source>
</reference>
<dbReference type="Gene3D" id="3.30.70.100">
    <property type="match status" value="1"/>
</dbReference>
<keyword evidence="3" id="KW-1185">Reference proteome</keyword>
<comment type="caution">
    <text evidence="2">The sequence shown here is derived from an EMBL/GenBank/DDBJ whole genome shotgun (WGS) entry which is preliminary data.</text>
</comment>
<dbReference type="RefSeq" id="WP_419151810.1">
    <property type="nucleotide sequence ID" value="NZ_JAUSTR010000004.1"/>
</dbReference>
<dbReference type="PANTHER" id="PTHR34474">
    <property type="entry name" value="SIGNAL TRANSDUCTION PROTEIN TRAP"/>
    <property type="match status" value="1"/>
</dbReference>
<dbReference type="PANTHER" id="PTHR34474:SF2">
    <property type="entry name" value="SIGNAL TRANSDUCTION PROTEIN TRAP"/>
    <property type="match status" value="1"/>
</dbReference>
<feature type="domain" description="ABM" evidence="1">
    <location>
        <begin position="67"/>
        <end position="155"/>
    </location>
</feature>
<dbReference type="Pfam" id="PF03992">
    <property type="entry name" value="ABM"/>
    <property type="match status" value="1"/>
</dbReference>
<keyword evidence="2" id="KW-0560">Oxidoreductase</keyword>
<evidence type="ECO:0000313" key="2">
    <source>
        <dbReference type="EMBL" id="MDQ0162334.1"/>
    </source>
</evidence>
<gene>
    <name evidence="2" type="ORF">J2S06_001411</name>
</gene>
<protein>
    <submittedName>
        <fullName evidence="2">Heme-degrading monooxygenase HmoA</fullName>
    </submittedName>
</protein>
<keyword evidence="2" id="KW-0503">Monooxygenase</keyword>
<accession>A0ABT9VN67</accession>
<dbReference type="PROSITE" id="PS51725">
    <property type="entry name" value="ABM"/>
    <property type="match status" value="1"/>
</dbReference>
<evidence type="ECO:0000259" key="1">
    <source>
        <dbReference type="PROSITE" id="PS51725"/>
    </source>
</evidence>
<dbReference type="EMBL" id="JAUSTR010000004">
    <property type="protein sequence ID" value="MDQ0162334.1"/>
    <property type="molecule type" value="Genomic_DNA"/>
</dbReference>
<dbReference type="SUPFAM" id="SSF54909">
    <property type="entry name" value="Dimeric alpha+beta barrel"/>
    <property type="match status" value="1"/>
</dbReference>